<dbReference type="SUPFAM" id="SSF51206">
    <property type="entry name" value="cAMP-binding domain-like"/>
    <property type="match status" value="1"/>
</dbReference>
<dbReference type="SUPFAM" id="SSF55729">
    <property type="entry name" value="Acyl-CoA N-acyltransferases (Nat)"/>
    <property type="match status" value="1"/>
</dbReference>
<dbReference type="Pfam" id="PF21926">
    <property type="entry name" value="FeeM"/>
    <property type="match status" value="1"/>
</dbReference>
<dbReference type="PANTHER" id="PTHR23011">
    <property type="entry name" value="CYCLIC NUCLEOTIDE-BINDING DOMAIN CONTAINING PROTEIN"/>
    <property type="match status" value="1"/>
</dbReference>
<proteinExistence type="predicted"/>
<organism evidence="2">
    <name type="scientific">Magnetococcus massalia (strain MO-1)</name>
    <dbReference type="NCBI Taxonomy" id="451514"/>
    <lineage>
        <taxon>Bacteria</taxon>
        <taxon>Pseudomonadati</taxon>
        <taxon>Pseudomonadota</taxon>
        <taxon>Magnetococcia</taxon>
        <taxon>Magnetococcales</taxon>
        <taxon>Magnetococcaceae</taxon>
        <taxon>Magnetococcus</taxon>
    </lineage>
</organism>
<dbReference type="AlphaFoldDB" id="A0A1S7LII5"/>
<dbReference type="InterPro" id="IPR018490">
    <property type="entry name" value="cNMP-bd_dom_sf"/>
</dbReference>
<dbReference type="PROSITE" id="PS00889">
    <property type="entry name" value="CNMP_BINDING_2"/>
    <property type="match status" value="1"/>
</dbReference>
<dbReference type="InterPro" id="IPR054597">
    <property type="entry name" value="FeeM_cat"/>
</dbReference>
<name>A0A1S7LII5_MAGMO</name>
<dbReference type="PANTHER" id="PTHR23011:SF28">
    <property type="entry name" value="CYCLIC NUCLEOTIDE-BINDING DOMAIN CONTAINING PROTEIN"/>
    <property type="match status" value="1"/>
</dbReference>
<dbReference type="InterPro" id="IPR014710">
    <property type="entry name" value="RmlC-like_jellyroll"/>
</dbReference>
<dbReference type="InterPro" id="IPR018488">
    <property type="entry name" value="cNMP-bd_CS"/>
</dbReference>
<sequence>MSIRTKLAETPAERHACYRLRHKVFAEGEFPFPPQPAHCFIDRFDAYGNSTLFFAMDESHSVVGTMRVSLDDPDVGMPADEYFDFRQHLPAGEGIRVGSASQLCVEPDHRGQLRVVNGLTMLTYYWAHQHQLSHVYSPFNPRLARAMERIGFKKIGGVVKANHHAVDIQPMILDMATVRDSFVEFLHKQQIVHFMESFFREYFTAGETIIQAGDEGDLAYFIVDGTARVEIQHGDEAATTLAEMGPGELFGEIALLVDIKRTASVIAQTDLEVMVMSRQQFLQSVERDPKEAIFMLKTLGGRLATLLTRL</sequence>
<accession>A0A1S7LII5</accession>
<evidence type="ECO:0000259" key="1">
    <source>
        <dbReference type="PROSITE" id="PS50042"/>
    </source>
</evidence>
<gene>
    <name evidence="2" type="ORF">MAGMO_2255</name>
</gene>
<dbReference type="Pfam" id="PF00027">
    <property type="entry name" value="cNMP_binding"/>
    <property type="match status" value="1"/>
</dbReference>
<dbReference type="SMART" id="SM00100">
    <property type="entry name" value="cNMP"/>
    <property type="match status" value="1"/>
</dbReference>
<protein>
    <recommendedName>
        <fullName evidence="1">Cyclic nucleotide-binding domain-containing protein</fullName>
    </recommendedName>
</protein>
<reference evidence="2" key="1">
    <citation type="submission" date="2015-04" db="EMBL/GenBank/DDBJ databases">
        <authorList>
            <person name="Syromyatnikov M.Y."/>
            <person name="Popov V.N."/>
        </authorList>
    </citation>
    <scope>NUCLEOTIDE SEQUENCE</scope>
    <source>
        <strain evidence="2">MO-1</strain>
    </source>
</reference>
<dbReference type="Gene3D" id="2.60.120.10">
    <property type="entry name" value="Jelly Rolls"/>
    <property type="match status" value="1"/>
</dbReference>
<dbReference type="EMBL" id="LO017727">
    <property type="protein sequence ID" value="CRH06418.1"/>
    <property type="molecule type" value="Genomic_DNA"/>
</dbReference>
<dbReference type="Gene3D" id="3.40.630.30">
    <property type="match status" value="1"/>
</dbReference>
<dbReference type="InterPro" id="IPR016181">
    <property type="entry name" value="Acyl_CoA_acyltransferase"/>
</dbReference>
<dbReference type="CDD" id="cd00038">
    <property type="entry name" value="CAP_ED"/>
    <property type="match status" value="1"/>
</dbReference>
<feature type="domain" description="Cyclic nucleotide-binding" evidence="1">
    <location>
        <begin position="182"/>
        <end position="283"/>
    </location>
</feature>
<evidence type="ECO:0000313" key="2">
    <source>
        <dbReference type="EMBL" id="CRH06418.1"/>
    </source>
</evidence>
<dbReference type="InterPro" id="IPR000595">
    <property type="entry name" value="cNMP-bd_dom"/>
</dbReference>
<dbReference type="PRINTS" id="PR00103">
    <property type="entry name" value="CAMPKINASE"/>
</dbReference>
<dbReference type="PROSITE" id="PS50042">
    <property type="entry name" value="CNMP_BINDING_3"/>
    <property type="match status" value="1"/>
</dbReference>